<dbReference type="AlphaFoldDB" id="A0A2T7TAI7"/>
<dbReference type="RefSeq" id="WP_030352961.1">
    <property type="nucleotide sequence ID" value="NZ_AZSP01000123.1"/>
</dbReference>
<organism evidence="2 3">
    <name type="scientific">Streptomyces scopuliridis RB72</name>
    <dbReference type="NCBI Taxonomy" id="1440053"/>
    <lineage>
        <taxon>Bacteria</taxon>
        <taxon>Bacillati</taxon>
        <taxon>Actinomycetota</taxon>
        <taxon>Actinomycetes</taxon>
        <taxon>Kitasatosporales</taxon>
        <taxon>Streptomycetaceae</taxon>
        <taxon>Streptomyces</taxon>
    </lineage>
</organism>
<dbReference type="InterPro" id="IPR014710">
    <property type="entry name" value="RmlC-like_jellyroll"/>
</dbReference>
<evidence type="ECO:0000259" key="1">
    <source>
        <dbReference type="Pfam" id="PF07883"/>
    </source>
</evidence>
<protein>
    <submittedName>
        <fullName evidence="2">Cupin</fullName>
    </submittedName>
</protein>
<dbReference type="STRING" id="1440053.GCA_000718095_03931"/>
<keyword evidence="3" id="KW-1185">Reference proteome</keyword>
<feature type="domain" description="Cupin type-2" evidence="1">
    <location>
        <begin position="54"/>
        <end position="122"/>
    </location>
</feature>
<dbReference type="Gene3D" id="2.60.120.10">
    <property type="entry name" value="Jelly Rolls"/>
    <property type="match status" value="1"/>
</dbReference>
<reference evidence="2 3" key="1">
    <citation type="submission" date="2013-12" db="EMBL/GenBank/DDBJ databases">
        <title>Annotated genome of Streptomyces scopuliridis.</title>
        <authorList>
            <person name="Olson J.B."/>
        </authorList>
    </citation>
    <scope>NUCLEOTIDE SEQUENCE [LARGE SCALE GENOMIC DNA]</scope>
    <source>
        <strain evidence="2 3">RB72</strain>
    </source>
</reference>
<dbReference type="Proteomes" id="UP000245992">
    <property type="component" value="Unassembled WGS sequence"/>
</dbReference>
<dbReference type="PANTHER" id="PTHR36440:SF1">
    <property type="entry name" value="PUTATIVE (AFU_ORTHOLOGUE AFUA_8G07350)-RELATED"/>
    <property type="match status" value="1"/>
</dbReference>
<proteinExistence type="predicted"/>
<dbReference type="OrthoDB" id="5243731at2"/>
<dbReference type="Pfam" id="PF07883">
    <property type="entry name" value="Cupin_2"/>
    <property type="match status" value="1"/>
</dbReference>
<dbReference type="PANTHER" id="PTHR36440">
    <property type="entry name" value="PUTATIVE (AFU_ORTHOLOGUE AFUA_8G07350)-RELATED"/>
    <property type="match status" value="1"/>
</dbReference>
<evidence type="ECO:0000313" key="2">
    <source>
        <dbReference type="EMBL" id="PVE12101.1"/>
    </source>
</evidence>
<dbReference type="SUPFAM" id="SSF51182">
    <property type="entry name" value="RmlC-like cupins"/>
    <property type="match status" value="1"/>
</dbReference>
<dbReference type="InterPro" id="IPR053146">
    <property type="entry name" value="QDO-like"/>
</dbReference>
<name>A0A2T7TAI7_9ACTN</name>
<sequence>MSYPEPRYTGDQGEINMIHRPADTPADVRSPSGGRTHFVASSGSTGGEFGLYRMDMVPHGGGPGPHFHKTISESFYVLDGTVRLYTGEGWIDAEKGDFLYVPPGGLHGFRNDADEPASILILFAPGAPREEYFEKVSTVGRMTEEERSAFYIRHDTYWAD</sequence>
<dbReference type="InterPro" id="IPR013096">
    <property type="entry name" value="Cupin_2"/>
</dbReference>
<dbReference type="EMBL" id="AZSP01000123">
    <property type="protein sequence ID" value="PVE12101.1"/>
    <property type="molecule type" value="Genomic_DNA"/>
</dbReference>
<gene>
    <name evidence="2" type="ORF">Y717_06715</name>
</gene>
<accession>A0A2T7TAI7</accession>
<dbReference type="InterPro" id="IPR011051">
    <property type="entry name" value="RmlC_Cupin_sf"/>
</dbReference>
<evidence type="ECO:0000313" key="3">
    <source>
        <dbReference type="Proteomes" id="UP000245992"/>
    </source>
</evidence>
<comment type="caution">
    <text evidence="2">The sequence shown here is derived from an EMBL/GenBank/DDBJ whole genome shotgun (WGS) entry which is preliminary data.</text>
</comment>